<evidence type="ECO:0000313" key="1">
    <source>
        <dbReference type="EMBL" id="MET3867003.1"/>
    </source>
</evidence>
<organism evidence="1 2">
    <name type="scientific">Methylobacterium radiotolerans</name>
    <dbReference type="NCBI Taxonomy" id="31998"/>
    <lineage>
        <taxon>Bacteria</taxon>
        <taxon>Pseudomonadati</taxon>
        <taxon>Pseudomonadota</taxon>
        <taxon>Alphaproteobacteria</taxon>
        <taxon>Hyphomicrobiales</taxon>
        <taxon>Methylobacteriaceae</taxon>
        <taxon>Methylobacterium</taxon>
    </lineage>
</organism>
<dbReference type="EMBL" id="JBEPNW010000002">
    <property type="protein sequence ID" value="MET3867003.1"/>
    <property type="molecule type" value="Genomic_DNA"/>
</dbReference>
<dbReference type="RefSeq" id="WP_043074095.1">
    <property type="nucleotide sequence ID" value="NZ_JAPTHG010000028.1"/>
</dbReference>
<reference evidence="1 2" key="1">
    <citation type="submission" date="2024-06" db="EMBL/GenBank/DDBJ databases">
        <title>Genomics of switchgrass bacterial isolates.</title>
        <authorList>
            <person name="Shade A."/>
        </authorList>
    </citation>
    <scope>NUCLEOTIDE SEQUENCE [LARGE SCALE GENOMIC DNA]</scope>
    <source>
        <strain evidence="1 2">PvP084</strain>
    </source>
</reference>
<dbReference type="Proteomes" id="UP001549119">
    <property type="component" value="Unassembled WGS sequence"/>
</dbReference>
<keyword evidence="2" id="KW-1185">Reference proteome</keyword>
<comment type="caution">
    <text evidence="1">The sequence shown here is derived from an EMBL/GenBank/DDBJ whole genome shotgun (WGS) entry which is preliminary data.</text>
</comment>
<evidence type="ECO:0000313" key="2">
    <source>
        <dbReference type="Proteomes" id="UP001549119"/>
    </source>
</evidence>
<gene>
    <name evidence="1" type="ORF">ABIC20_004312</name>
</gene>
<sequence>MRHVIGTSSAAAVGTLCILAFVGWTPVPGTVTVEARGGGRAAAAARDGVPCAGATWPYPPGACAGAGPAARRVRLIAVDAAPGPR</sequence>
<accession>A0ABV2NKN9</accession>
<name>A0ABV2NKN9_9HYPH</name>
<protein>
    <submittedName>
        <fullName evidence="1">Uncharacterized protein</fullName>
    </submittedName>
</protein>
<proteinExistence type="predicted"/>